<organism evidence="3">
    <name type="scientific">uncultured Chloroflexota bacterium</name>
    <dbReference type="NCBI Taxonomy" id="166587"/>
    <lineage>
        <taxon>Bacteria</taxon>
        <taxon>Bacillati</taxon>
        <taxon>Chloroflexota</taxon>
        <taxon>environmental samples</taxon>
    </lineage>
</organism>
<dbReference type="InterPro" id="IPR003509">
    <property type="entry name" value="UPF0102_YraN-like"/>
</dbReference>
<dbReference type="EMBL" id="AP011646">
    <property type="protein sequence ID" value="BAL53032.1"/>
    <property type="molecule type" value="Genomic_DNA"/>
</dbReference>
<dbReference type="PANTHER" id="PTHR34039:SF1">
    <property type="entry name" value="UPF0102 PROTEIN YRAN"/>
    <property type="match status" value="1"/>
</dbReference>
<dbReference type="HAMAP" id="MF_00048">
    <property type="entry name" value="UPF0102"/>
    <property type="match status" value="1"/>
</dbReference>
<dbReference type="SUPFAM" id="SSF52980">
    <property type="entry name" value="Restriction endonuclease-like"/>
    <property type="match status" value="1"/>
</dbReference>
<accession>H5SA46</accession>
<dbReference type="InterPro" id="IPR011856">
    <property type="entry name" value="tRNA_endonuc-like_dom_sf"/>
</dbReference>
<evidence type="ECO:0000256" key="1">
    <source>
        <dbReference type="ARBA" id="ARBA00006738"/>
    </source>
</evidence>
<keyword evidence="3" id="KW-0255">Endonuclease</keyword>
<dbReference type="GO" id="GO:0004519">
    <property type="term" value="F:endonuclease activity"/>
    <property type="evidence" value="ECO:0007669"/>
    <property type="project" value="UniProtKB-KW"/>
</dbReference>
<evidence type="ECO:0000313" key="3">
    <source>
        <dbReference type="EMBL" id="BAL53032.1"/>
    </source>
</evidence>
<dbReference type="CDD" id="cd20736">
    <property type="entry name" value="PoNe_Nuclease"/>
    <property type="match status" value="1"/>
</dbReference>
<dbReference type="GO" id="GO:0003676">
    <property type="term" value="F:nucleic acid binding"/>
    <property type="evidence" value="ECO:0007669"/>
    <property type="project" value="InterPro"/>
</dbReference>
<comment type="similarity">
    <text evidence="1 2">Belongs to the UPF0102 family.</text>
</comment>
<sequence>MNRRQALGKWGEETARRYLLNRGYHILEQNVRTPYGEIDLIVQRVDDPIVVFVEVKTRASSSLGWPEESVTLRKASHLLASADHYAAEHGIESWQIDVISIIGTPGKGYRLRHFENALGG</sequence>
<evidence type="ECO:0000256" key="2">
    <source>
        <dbReference type="HAMAP-Rule" id="MF_00048"/>
    </source>
</evidence>
<dbReference type="Pfam" id="PF02021">
    <property type="entry name" value="UPF0102"/>
    <property type="match status" value="1"/>
</dbReference>
<proteinExistence type="inferred from homology"/>
<dbReference type="InterPro" id="IPR011335">
    <property type="entry name" value="Restrct_endonuc-II-like"/>
</dbReference>
<name>H5SA46_9CHLR</name>
<keyword evidence="3" id="KW-0378">Hydrolase</keyword>
<reference evidence="3" key="1">
    <citation type="journal article" date="2005" name="Environ. Microbiol.">
        <title>Genetic and functional properties of uncultivated thermophilic crenarchaeotes from a subsurface gold mine as revealed by analysis of genome fragments.</title>
        <authorList>
            <person name="Nunoura T."/>
            <person name="Hirayama H."/>
            <person name="Takami H."/>
            <person name="Oida H."/>
            <person name="Nishi S."/>
            <person name="Shimamura S."/>
            <person name="Suzuki Y."/>
            <person name="Inagaki F."/>
            <person name="Takai K."/>
            <person name="Nealson K.H."/>
            <person name="Horikoshi K."/>
        </authorList>
    </citation>
    <scope>NUCLEOTIDE SEQUENCE</scope>
</reference>
<dbReference type="AlphaFoldDB" id="H5SA46"/>
<gene>
    <name evidence="3" type="ORF">HGMM_F04B01C07</name>
</gene>
<reference evidence="3" key="2">
    <citation type="journal article" date="2012" name="PLoS ONE">
        <title>A Deeply Branching Thermophilic Bacterium with an Ancient Acetyl-CoA Pathway Dominates a Subsurface Ecosystem.</title>
        <authorList>
            <person name="Takami H."/>
            <person name="Noguchi H."/>
            <person name="Takaki Y."/>
            <person name="Uchiyama I."/>
            <person name="Toyoda A."/>
            <person name="Nishi S."/>
            <person name="Chee G.-J."/>
            <person name="Arai W."/>
            <person name="Nunoura T."/>
            <person name="Itoh T."/>
            <person name="Hattori M."/>
            <person name="Takai K."/>
        </authorList>
    </citation>
    <scope>NUCLEOTIDE SEQUENCE</scope>
</reference>
<keyword evidence="3" id="KW-0540">Nuclease</keyword>
<dbReference type="NCBIfam" id="TIGR00252">
    <property type="entry name" value="YraN family protein"/>
    <property type="match status" value="1"/>
</dbReference>
<dbReference type="PANTHER" id="PTHR34039">
    <property type="entry name" value="UPF0102 PROTEIN YRAN"/>
    <property type="match status" value="1"/>
</dbReference>
<protein>
    <recommendedName>
        <fullName evidence="2">UPF0102 protein HGMM_F04B01C07</fullName>
    </recommendedName>
</protein>
<dbReference type="Gene3D" id="3.40.1350.10">
    <property type="match status" value="1"/>
</dbReference>